<organism evidence="4 5">
    <name type="scientific">Tumebacillus avium</name>
    <dbReference type="NCBI Taxonomy" id="1903704"/>
    <lineage>
        <taxon>Bacteria</taxon>
        <taxon>Bacillati</taxon>
        <taxon>Bacillota</taxon>
        <taxon>Bacilli</taxon>
        <taxon>Bacillales</taxon>
        <taxon>Alicyclobacillaceae</taxon>
        <taxon>Tumebacillus</taxon>
    </lineage>
</organism>
<keyword evidence="1" id="KW-0479">Metal-binding</keyword>
<gene>
    <name evidence="4" type="ORF">CBW65_12305</name>
</gene>
<dbReference type="Pfam" id="PF08797">
    <property type="entry name" value="HIRAN"/>
    <property type="match status" value="1"/>
</dbReference>
<dbReference type="RefSeq" id="WP_087457088.1">
    <property type="nucleotide sequence ID" value="NZ_CP021434.1"/>
</dbReference>
<dbReference type="Proteomes" id="UP000195437">
    <property type="component" value="Chromosome"/>
</dbReference>
<name>A0A1Y0IMH6_9BACL</name>
<evidence type="ECO:0000256" key="2">
    <source>
        <dbReference type="ARBA" id="ARBA00022801"/>
    </source>
</evidence>
<dbReference type="GO" id="GO:0016818">
    <property type="term" value="F:hydrolase activity, acting on acid anhydrides, in phosphorus-containing anhydrides"/>
    <property type="evidence" value="ECO:0007669"/>
    <property type="project" value="InterPro"/>
</dbReference>
<dbReference type="EMBL" id="CP021434">
    <property type="protein sequence ID" value="ARU61718.1"/>
    <property type="molecule type" value="Genomic_DNA"/>
</dbReference>
<accession>A0A1Y0IMH6</accession>
<dbReference type="GO" id="GO:0003676">
    <property type="term" value="F:nucleic acid binding"/>
    <property type="evidence" value="ECO:0007669"/>
    <property type="project" value="InterPro"/>
</dbReference>
<dbReference type="GO" id="GO:0008270">
    <property type="term" value="F:zinc ion binding"/>
    <property type="evidence" value="ECO:0007669"/>
    <property type="project" value="InterPro"/>
</dbReference>
<proteinExistence type="predicted"/>
<dbReference type="AlphaFoldDB" id="A0A1Y0IMH6"/>
<reference evidence="5" key="1">
    <citation type="submission" date="2017-05" db="EMBL/GenBank/DDBJ databases">
        <authorList>
            <person name="Sung H."/>
        </authorList>
    </citation>
    <scope>NUCLEOTIDE SEQUENCE [LARGE SCALE GENOMIC DNA]</scope>
    <source>
        <strain evidence="5">AR23208</strain>
    </source>
</reference>
<sequence>MKFTTPRLILMWSNPETKENCTIGVLTRNDHGYSFRYIQNEVKRAFSFGFTLLSGFPLLEKMYFSNKLFPVFERRIPSKGRRDYKEVIQTFSLSLFDDLDWEYLRVTKGELATDRFYFIEPIRLEDRYFKIDFKIAAWKFVDEQVRLHPGQELNFVLEPGNLYDTQAIQVFTNESHPRMVGYVPKPYNGPIYSWMNKQCEIKAVVRMVLEKQNYCPVLLVAGSLPQDTDQVKATSEFKELVLKVDRTTES</sequence>
<dbReference type="KEGG" id="tum:CBW65_12305"/>
<keyword evidence="5" id="KW-1185">Reference proteome</keyword>
<dbReference type="InterPro" id="IPR014905">
    <property type="entry name" value="HIRAN"/>
</dbReference>
<evidence type="ECO:0000313" key="4">
    <source>
        <dbReference type="EMBL" id="ARU61718.1"/>
    </source>
</evidence>
<feature type="domain" description="HIRAN" evidence="3">
    <location>
        <begin position="128"/>
        <end position="224"/>
    </location>
</feature>
<dbReference type="Gene3D" id="3.30.70.2330">
    <property type="match status" value="1"/>
</dbReference>
<protein>
    <recommendedName>
        <fullName evidence="3">HIRAN domain-containing protein</fullName>
    </recommendedName>
</protein>
<dbReference type="SMART" id="SM00910">
    <property type="entry name" value="HIRAN"/>
    <property type="match status" value="1"/>
</dbReference>
<evidence type="ECO:0000313" key="5">
    <source>
        <dbReference type="Proteomes" id="UP000195437"/>
    </source>
</evidence>
<evidence type="ECO:0000256" key="1">
    <source>
        <dbReference type="ARBA" id="ARBA00022723"/>
    </source>
</evidence>
<evidence type="ECO:0000259" key="3">
    <source>
        <dbReference type="SMART" id="SM00910"/>
    </source>
</evidence>
<dbReference type="OrthoDB" id="46144at2"/>
<keyword evidence="2" id="KW-0378">Hydrolase</keyword>